<name>E5Y915_BILW3</name>
<dbReference type="GeneID" id="78087662"/>
<feature type="domain" description="AAA+ ATPase" evidence="1">
    <location>
        <begin position="501"/>
        <end position="663"/>
    </location>
</feature>
<reference evidence="2 3" key="2">
    <citation type="submission" date="2013-04" db="EMBL/GenBank/DDBJ databases">
        <title>The Genome Sequence of Bilophila wadsworthia 3_1_6.</title>
        <authorList>
            <consortium name="The Broad Institute Genomics Platform"/>
            <person name="Earl A."/>
            <person name="Ward D."/>
            <person name="Feldgarden M."/>
            <person name="Gevers D."/>
            <person name="Sibley C."/>
            <person name="Strauss J."/>
            <person name="Allen-Vercoe E."/>
            <person name="Walker B."/>
            <person name="Young S."/>
            <person name="Zeng Q."/>
            <person name="Gargeya S."/>
            <person name="Fitzgerald M."/>
            <person name="Haas B."/>
            <person name="Abouelleil A."/>
            <person name="Allen A.W."/>
            <person name="Alvarado L."/>
            <person name="Arachchi H.M."/>
            <person name="Berlin A.M."/>
            <person name="Chapman S.B."/>
            <person name="Gainer-Dewar J."/>
            <person name="Goldberg J."/>
            <person name="Griggs A."/>
            <person name="Gujja S."/>
            <person name="Hansen M."/>
            <person name="Howarth C."/>
            <person name="Imamovic A."/>
            <person name="Ireland A."/>
            <person name="Larimer J."/>
            <person name="McCowan C."/>
            <person name="Murphy C."/>
            <person name="Pearson M."/>
            <person name="Poon T.W."/>
            <person name="Priest M."/>
            <person name="Roberts A."/>
            <person name="Saif S."/>
            <person name="Shea T."/>
            <person name="Sisk P."/>
            <person name="Sykes S."/>
            <person name="Wortman J."/>
            <person name="Nusbaum C."/>
            <person name="Birren B."/>
        </authorList>
    </citation>
    <scope>NUCLEOTIDE SEQUENCE [LARGE SCALE GENOMIC DNA]</scope>
    <source>
        <strain evidence="2 3">3_1_6</strain>
    </source>
</reference>
<dbReference type="STRING" id="563192.HMPREF0179_02683"/>
<evidence type="ECO:0000259" key="1">
    <source>
        <dbReference type="SMART" id="SM00382"/>
    </source>
</evidence>
<dbReference type="HOGENOM" id="CLU_359300_0_0_7"/>
<dbReference type="SMART" id="SM00382">
    <property type="entry name" value="AAA"/>
    <property type="match status" value="1"/>
</dbReference>
<dbReference type="PANTHER" id="PTHR37291:SF1">
    <property type="entry name" value="TYPE IV METHYL-DIRECTED RESTRICTION ENZYME ECOKMCRB SUBUNIT"/>
    <property type="match status" value="1"/>
</dbReference>
<dbReference type="Pfam" id="PF07728">
    <property type="entry name" value="AAA_5"/>
    <property type="match status" value="1"/>
</dbReference>
<comment type="caution">
    <text evidence="2">The sequence shown here is derived from an EMBL/GenBank/DDBJ whole genome shotgun (WGS) entry which is preliminary data.</text>
</comment>
<organism evidence="2 3">
    <name type="scientific">Bilophila wadsworthia (strain 3_1_6)</name>
    <dbReference type="NCBI Taxonomy" id="563192"/>
    <lineage>
        <taxon>Bacteria</taxon>
        <taxon>Pseudomonadati</taxon>
        <taxon>Thermodesulfobacteriota</taxon>
        <taxon>Desulfovibrionia</taxon>
        <taxon>Desulfovibrionales</taxon>
        <taxon>Desulfovibrionaceae</taxon>
        <taxon>Bilophila</taxon>
    </lineage>
</organism>
<keyword evidence="3" id="KW-1185">Reference proteome</keyword>
<dbReference type="InterPro" id="IPR011704">
    <property type="entry name" value="ATPase_dyneun-rel_AAA"/>
</dbReference>
<accession>E5Y915</accession>
<dbReference type="InterPro" id="IPR027417">
    <property type="entry name" value="P-loop_NTPase"/>
</dbReference>
<reference evidence="2 3" key="1">
    <citation type="submission" date="2010-10" db="EMBL/GenBank/DDBJ databases">
        <authorList>
            <consortium name="The Broad Institute Genome Sequencing Platform"/>
            <person name="Ward D."/>
            <person name="Earl A."/>
            <person name="Feldgarden M."/>
            <person name="Young S.K."/>
            <person name="Gargeya S."/>
            <person name="Zeng Q."/>
            <person name="Alvarado L."/>
            <person name="Berlin A."/>
            <person name="Bochicchio J."/>
            <person name="Chapman S.B."/>
            <person name="Chen Z."/>
            <person name="Freedman E."/>
            <person name="Gellesch M."/>
            <person name="Goldberg J."/>
            <person name="Griggs A."/>
            <person name="Gujja S."/>
            <person name="Heilman E."/>
            <person name="Heiman D."/>
            <person name="Howarth C."/>
            <person name="Mehta T."/>
            <person name="Neiman D."/>
            <person name="Pearson M."/>
            <person name="Roberts A."/>
            <person name="Saif S."/>
            <person name="Shea T."/>
            <person name="Shenoy N."/>
            <person name="Sisk P."/>
            <person name="Stolte C."/>
            <person name="Sykes S."/>
            <person name="White J."/>
            <person name="Yandava C."/>
            <person name="Allen-Vercoe E."/>
            <person name="Sibley C."/>
            <person name="Ambrose C.E."/>
            <person name="Strauss J."/>
            <person name="Daigneault M."/>
            <person name="Haas B."/>
            <person name="Nusbaum C."/>
            <person name="Birren B."/>
        </authorList>
    </citation>
    <scope>NUCLEOTIDE SEQUENCE [LARGE SCALE GENOMIC DNA]</scope>
    <source>
        <strain evidence="2 3">3_1_6</strain>
    </source>
</reference>
<dbReference type="AlphaFoldDB" id="E5Y915"/>
<sequence length="779" mass="88734">MPNNALTPEELYPLLEEFFSHVQSGSLGTKKFTQRKIAGFEVGAGFGMGRRARIPWVGFFAKGQTAHRGIYPVCLYYRQHDLLIVTYGVSERNKASIQWGEKVTSKTKIHEELQRRGISAEYKQSLNSTGVMYGDSFIKACFDNASKISGINDVLFNKIYSNLFEVLGDYTETLKNLTIEDDFPKEFVLLPTKDHDALPLDFSKLDAMKNSFLKIFTGFTAFSSCKKYLADERQYKDELKELFDKELLPLLKSPEESSAPLIPIAIDKLLRARLKTTGTNQNIIHWLTWDHLRKLDEESSKAIGTLYRNLLDETVPLQERLDKFEEEYVRVVDKQVPTPKGKRSWPGILRPLTSFILAFAFPGKYIFVRTQVFERASVQLLGTNICADYTAHKSTLGREYIQIMKMSQAVNDALAEWSPRDFIDIQSFFWVGAQKSLQKETVLQQAEYKHSADQNVLETVESIPLVPYEEPDLRDIESFIKNSGMVLHDRTLRRYHLSLKTRKFVILAGVSGTGKTWLAELYAQATNSQYHIAQVAPNWTSNEDLLGYHNPLSNTFCPTGFTTFLQKACNAQEAADEAGVAAQPYHLILDEMNLARVEHYFARFLSAMELGQRGAIPQLELGPETTLFLPQNLRFIGTVNVDETTHSFADKVFDRAQLIELPLESEQLAAYIAEKPFADVLMSIWNAVHHVAPFAYRVLDDFVDYIASAEKIGIPWTKALDEMVVQKVLPRIKGNDSRLDAVFATLEDIARQNELELVLDKVTYMRTCYHEHGFTSFFQ</sequence>
<dbReference type="eggNOG" id="COG1401">
    <property type="taxonomic scope" value="Bacteria"/>
</dbReference>
<dbReference type="InterPro" id="IPR003593">
    <property type="entry name" value="AAA+_ATPase"/>
</dbReference>
<dbReference type="EMBL" id="ADCP02000001">
    <property type="protein sequence ID" value="EFV43492.1"/>
    <property type="molecule type" value="Genomic_DNA"/>
</dbReference>
<dbReference type="RefSeq" id="WP_005028715.1">
    <property type="nucleotide sequence ID" value="NZ_KE150238.1"/>
</dbReference>
<dbReference type="InterPro" id="IPR052934">
    <property type="entry name" value="Methyl-DNA_Rec/Restrict_Enz"/>
</dbReference>
<protein>
    <recommendedName>
        <fullName evidence="1">AAA+ ATPase domain-containing protein</fullName>
    </recommendedName>
</protein>
<dbReference type="Proteomes" id="UP000006034">
    <property type="component" value="Unassembled WGS sequence"/>
</dbReference>
<dbReference type="PANTHER" id="PTHR37291">
    <property type="entry name" value="5-METHYLCYTOSINE-SPECIFIC RESTRICTION ENZYME B"/>
    <property type="match status" value="1"/>
</dbReference>
<proteinExistence type="predicted"/>
<dbReference type="GO" id="GO:0005524">
    <property type="term" value="F:ATP binding"/>
    <property type="evidence" value="ECO:0007669"/>
    <property type="project" value="InterPro"/>
</dbReference>
<dbReference type="OrthoDB" id="9781481at2"/>
<dbReference type="SUPFAM" id="SSF52540">
    <property type="entry name" value="P-loop containing nucleoside triphosphate hydrolases"/>
    <property type="match status" value="1"/>
</dbReference>
<gene>
    <name evidence="2" type="ORF">HMPREF0179_02683</name>
</gene>
<dbReference type="GO" id="GO:0016887">
    <property type="term" value="F:ATP hydrolysis activity"/>
    <property type="evidence" value="ECO:0007669"/>
    <property type="project" value="InterPro"/>
</dbReference>
<dbReference type="Gene3D" id="3.40.50.300">
    <property type="entry name" value="P-loop containing nucleotide triphosphate hydrolases"/>
    <property type="match status" value="1"/>
</dbReference>
<evidence type="ECO:0000313" key="3">
    <source>
        <dbReference type="Proteomes" id="UP000006034"/>
    </source>
</evidence>
<evidence type="ECO:0000313" key="2">
    <source>
        <dbReference type="EMBL" id="EFV43492.1"/>
    </source>
</evidence>
<dbReference type="Gene3D" id="3.30.920.90">
    <property type="match status" value="1"/>
</dbReference>